<name>A0A8X6QLR3_NEPPI</name>
<reference evidence="1" key="1">
    <citation type="submission" date="2020-08" db="EMBL/GenBank/DDBJ databases">
        <title>Multicomponent nature underlies the extraordinary mechanical properties of spider dragline silk.</title>
        <authorList>
            <person name="Kono N."/>
            <person name="Nakamura H."/>
            <person name="Mori M."/>
            <person name="Yoshida Y."/>
            <person name="Ohtoshi R."/>
            <person name="Malay A.D."/>
            <person name="Moran D.A.P."/>
            <person name="Tomita M."/>
            <person name="Numata K."/>
            <person name="Arakawa K."/>
        </authorList>
    </citation>
    <scope>NUCLEOTIDE SEQUENCE</scope>
</reference>
<gene>
    <name evidence="1" type="ORF">NPIL_225841</name>
</gene>
<protein>
    <submittedName>
        <fullName evidence="1">Uncharacterized protein</fullName>
    </submittedName>
</protein>
<sequence length="101" mass="11596">MSSRYESIFIYYVIPELQQRNVVSGVVWMQLGTVPHVEYSINILVTELSPAVHVPMVVTVTRFHSNEFLVVDIPVIQNVLIKYANFVCEIDHHKWSSSLHG</sequence>
<proteinExistence type="predicted"/>
<evidence type="ECO:0000313" key="1">
    <source>
        <dbReference type="EMBL" id="GFU33522.1"/>
    </source>
</evidence>
<organism evidence="1 2">
    <name type="scientific">Nephila pilipes</name>
    <name type="common">Giant wood spider</name>
    <name type="synonym">Nephila maculata</name>
    <dbReference type="NCBI Taxonomy" id="299642"/>
    <lineage>
        <taxon>Eukaryota</taxon>
        <taxon>Metazoa</taxon>
        <taxon>Ecdysozoa</taxon>
        <taxon>Arthropoda</taxon>
        <taxon>Chelicerata</taxon>
        <taxon>Arachnida</taxon>
        <taxon>Araneae</taxon>
        <taxon>Araneomorphae</taxon>
        <taxon>Entelegynae</taxon>
        <taxon>Araneoidea</taxon>
        <taxon>Nephilidae</taxon>
        <taxon>Nephila</taxon>
    </lineage>
</organism>
<accession>A0A8X6QLR3</accession>
<evidence type="ECO:0000313" key="2">
    <source>
        <dbReference type="Proteomes" id="UP000887013"/>
    </source>
</evidence>
<dbReference type="EMBL" id="BMAW01083363">
    <property type="protein sequence ID" value="GFU33522.1"/>
    <property type="molecule type" value="Genomic_DNA"/>
</dbReference>
<comment type="caution">
    <text evidence="1">The sequence shown here is derived from an EMBL/GenBank/DDBJ whole genome shotgun (WGS) entry which is preliminary data.</text>
</comment>
<dbReference type="AlphaFoldDB" id="A0A8X6QLR3"/>
<dbReference type="Proteomes" id="UP000887013">
    <property type="component" value="Unassembled WGS sequence"/>
</dbReference>
<keyword evidence="2" id="KW-1185">Reference proteome</keyword>